<comment type="caution">
    <text evidence="7">The sequence shown here is derived from an EMBL/GenBank/DDBJ whole genome shotgun (WGS) entry which is preliminary data.</text>
</comment>
<evidence type="ECO:0000256" key="4">
    <source>
        <dbReference type="ARBA" id="ARBA00022729"/>
    </source>
</evidence>
<dbReference type="InterPro" id="IPR006059">
    <property type="entry name" value="SBP"/>
</dbReference>
<dbReference type="SUPFAM" id="SSF53850">
    <property type="entry name" value="Periplasmic binding protein-like II"/>
    <property type="match status" value="1"/>
</dbReference>
<gene>
    <name evidence="7" type="ORF">XYCOK13_22930</name>
</gene>
<dbReference type="EMBL" id="BOVK01000028">
    <property type="protein sequence ID" value="GIQ69469.1"/>
    <property type="molecule type" value="Genomic_DNA"/>
</dbReference>
<organism evidence="7 8">
    <name type="scientific">Xylanibacillus composti</name>
    <dbReference type="NCBI Taxonomy" id="1572762"/>
    <lineage>
        <taxon>Bacteria</taxon>
        <taxon>Bacillati</taxon>
        <taxon>Bacillota</taxon>
        <taxon>Bacilli</taxon>
        <taxon>Bacillales</taxon>
        <taxon>Paenibacillaceae</taxon>
        <taxon>Xylanibacillus</taxon>
    </lineage>
</organism>
<dbReference type="Proteomes" id="UP000677918">
    <property type="component" value="Unassembled WGS sequence"/>
</dbReference>
<evidence type="ECO:0000256" key="3">
    <source>
        <dbReference type="ARBA" id="ARBA00022448"/>
    </source>
</evidence>
<dbReference type="PROSITE" id="PS51257">
    <property type="entry name" value="PROKAR_LIPOPROTEIN"/>
    <property type="match status" value="1"/>
</dbReference>
<dbReference type="GO" id="GO:0030313">
    <property type="term" value="C:cell envelope"/>
    <property type="evidence" value="ECO:0007669"/>
    <property type="project" value="UniProtKB-SubCell"/>
</dbReference>
<evidence type="ECO:0000256" key="6">
    <source>
        <dbReference type="SAM" id="SignalP"/>
    </source>
</evidence>
<protein>
    <submittedName>
        <fullName evidence="7">ABC transporter substrate-binding protein</fullName>
    </submittedName>
</protein>
<dbReference type="Gene3D" id="3.40.190.10">
    <property type="entry name" value="Periplasmic binding protein-like II"/>
    <property type="match status" value="2"/>
</dbReference>
<dbReference type="PANTHER" id="PTHR43649:SF31">
    <property type="entry name" value="SN-GLYCEROL-3-PHOSPHATE-BINDING PERIPLASMIC PROTEIN UGPB"/>
    <property type="match status" value="1"/>
</dbReference>
<feature type="signal peptide" evidence="6">
    <location>
        <begin position="1"/>
        <end position="31"/>
    </location>
</feature>
<evidence type="ECO:0000313" key="8">
    <source>
        <dbReference type="Proteomes" id="UP000677918"/>
    </source>
</evidence>
<comment type="similarity">
    <text evidence="2">Belongs to the bacterial solute-binding protein 1 family.</text>
</comment>
<sequence>MKLKVTGQNRGFSILVLVAACLLLLSACSSGGNGSNGAATSSQQSVANDATSGGSANEGAQSSEPVDIIWWHAMGGEMGRAVDDLVEQFNSSQEGVRVEAVFQGSYDELLNKMKASFGSNAVPAMVQMNEVSSRYMIDSGEIEPVQTFIDQEGYDLDKLEPNITGYYTFDGQLYAMPFNTSNPLLYYNKDMFAAAGLDPESPPQTFEEVYEAAKTLTKDSQTGIAIAISPWFTEQLFANQGALLVNNGNGREAPATESLLASEAGMKIMTWWKQMIDEKVALNLGRKTADTKKAFVAGQVGMIIDSTAGLKGIVDSVGNQFEVGTGFLPRPADGAPGGVVVGGGSLYILKDATAEQQQAAWEFMKFLAEPEQQAYWHIQTGYFPVTPLAYELDSVQQNMAEFPQFQTAVDQLHATTLNPATQGAVMGVFADARESVANAIEQVLTGAMEPEEALQKAAEEIQAQLERYNMTNG</sequence>
<name>A0A8J4M298_9BACL</name>
<reference evidence="7" key="1">
    <citation type="submission" date="2021-04" db="EMBL/GenBank/DDBJ databases">
        <title>Draft genome sequence of Xylanibacillus composti strain K13.</title>
        <authorList>
            <person name="Uke A."/>
            <person name="Chhe C."/>
            <person name="Baramee S."/>
            <person name="Kosugi A."/>
        </authorList>
    </citation>
    <scope>NUCLEOTIDE SEQUENCE</scope>
    <source>
        <strain evidence="7">K13</strain>
    </source>
</reference>
<evidence type="ECO:0000256" key="5">
    <source>
        <dbReference type="SAM" id="MobiDB-lite"/>
    </source>
</evidence>
<comment type="subcellular location">
    <subcellularLocation>
        <location evidence="1">Cell envelope</location>
    </subcellularLocation>
</comment>
<evidence type="ECO:0000256" key="2">
    <source>
        <dbReference type="ARBA" id="ARBA00008520"/>
    </source>
</evidence>
<dbReference type="InterPro" id="IPR050490">
    <property type="entry name" value="Bact_solute-bd_prot1"/>
</dbReference>
<accession>A0A8J4M298</accession>
<dbReference type="PANTHER" id="PTHR43649">
    <property type="entry name" value="ARABINOSE-BINDING PROTEIN-RELATED"/>
    <property type="match status" value="1"/>
</dbReference>
<proteinExistence type="inferred from homology"/>
<feature type="chain" id="PRO_5038493363" evidence="6">
    <location>
        <begin position="32"/>
        <end position="473"/>
    </location>
</feature>
<feature type="compositionally biased region" description="Polar residues" evidence="5">
    <location>
        <begin position="40"/>
        <end position="61"/>
    </location>
</feature>
<evidence type="ECO:0000256" key="1">
    <source>
        <dbReference type="ARBA" id="ARBA00004196"/>
    </source>
</evidence>
<dbReference type="RefSeq" id="WP_213412269.1">
    <property type="nucleotide sequence ID" value="NZ_BOVK01000028.1"/>
</dbReference>
<keyword evidence="3" id="KW-0813">Transport</keyword>
<feature type="region of interest" description="Disordered" evidence="5">
    <location>
        <begin position="36"/>
        <end position="61"/>
    </location>
</feature>
<keyword evidence="8" id="KW-1185">Reference proteome</keyword>
<dbReference type="Pfam" id="PF13416">
    <property type="entry name" value="SBP_bac_8"/>
    <property type="match status" value="1"/>
</dbReference>
<dbReference type="AlphaFoldDB" id="A0A8J4M298"/>
<dbReference type="CDD" id="cd14748">
    <property type="entry name" value="PBP2_UgpB"/>
    <property type="match status" value="1"/>
</dbReference>
<evidence type="ECO:0000313" key="7">
    <source>
        <dbReference type="EMBL" id="GIQ69469.1"/>
    </source>
</evidence>
<keyword evidence="4 6" id="KW-0732">Signal</keyword>